<dbReference type="EMBL" id="CP030840">
    <property type="protein sequence ID" value="AXC14523.1"/>
    <property type="molecule type" value="Genomic_DNA"/>
</dbReference>
<proteinExistence type="predicted"/>
<dbReference type="InterPro" id="IPR013784">
    <property type="entry name" value="Carb-bd-like_fold"/>
</dbReference>
<dbReference type="OrthoDB" id="102259at2"/>
<dbReference type="AlphaFoldDB" id="A0A2Z5G5L6"/>
<organism evidence="1 2">
    <name type="scientific">Acidisarcina polymorpha</name>
    <dbReference type="NCBI Taxonomy" id="2211140"/>
    <lineage>
        <taxon>Bacteria</taxon>
        <taxon>Pseudomonadati</taxon>
        <taxon>Acidobacteriota</taxon>
        <taxon>Terriglobia</taxon>
        <taxon>Terriglobales</taxon>
        <taxon>Acidobacteriaceae</taxon>
        <taxon>Acidisarcina</taxon>
    </lineage>
</organism>
<accession>A0A2Z5G5L6</accession>
<evidence type="ECO:0000313" key="1">
    <source>
        <dbReference type="EMBL" id="AXC14523.1"/>
    </source>
</evidence>
<keyword evidence="2" id="KW-1185">Reference proteome</keyword>
<evidence type="ECO:0008006" key="3">
    <source>
        <dbReference type="Google" id="ProtNLM"/>
    </source>
</evidence>
<dbReference type="SUPFAM" id="SSF56935">
    <property type="entry name" value="Porins"/>
    <property type="match status" value="1"/>
</dbReference>
<sequence length="560" mass="61138">MVALLVAVGAIALNAPHMSALDEPTALTGIVRDGRGVPQAGATVELLRPDTSVVASVFTDEYGRFLLAHLIPGTYSLKATGTLFLPTLRENLQVLAHRRMAVNLTLSTVVEAFQWLPAKRRTVDEPDDEWAWTLRSSANRPLLRMLEDGPLVVVSDMDTAPVLKARVILHGGANEFGEGGLHHAFEIERSRQDDRRLILRADIGSSEGASIASAETLVGYERQLTPDNIIRTVAAMQDLPGIQQTSVQQGIQSLVLRSSETMTLTPFLDAELGNEFDALRGASTQIANHPFGAMTWRGGDIAVSYHFATARNAQRANELDQASSVMPTISESQGTLRMERALHQEFQLERSGERTRYEVAIYRDRIAHPVVNGGGDLSVADLNSGYVVYDPVTELLNVAGGDYITKGVVGDLKSRVRGETWFTLSFADGDALTMPKFSLPPNLQQGLTTLKPRHTQMYAASLTGRVASSGTHWRASYRWQPEDTVTAVAPFDMTAPDAYLSLLLRQPLHCGHLLPNGMEALVDVRNLLAQGYRPFVTSDGSTLYFAQADRSVRGGVSFTF</sequence>
<reference evidence="1 2" key="1">
    <citation type="journal article" date="2018" name="Front. Microbiol.">
        <title>Hydrolytic Capabilities as a Key to Environmental Success: Chitinolytic and Cellulolytic Acidobacteria From Acidic Sub-arctic Soils and Boreal Peatlands.</title>
        <authorList>
            <person name="Belova S.E."/>
            <person name="Ravin N.V."/>
            <person name="Pankratov T.A."/>
            <person name="Rakitin A.L."/>
            <person name="Ivanova A.A."/>
            <person name="Beletsky A.V."/>
            <person name="Mardanov A.V."/>
            <person name="Sinninghe Damste J.S."/>
            <person name="Dedysh S.N."/>
        </authorList>
    </citation>
    <scope>NUCLEOTIDE SEQUENCE [LARGE SCALE GENOMIC DNA]</scope>
    <source>
        <strain evidence="1 2">SBC82</strain>
    </source>
</reference>
<protein>
    <recommendedName>
        <fullName evidence="3">Carboxypeptidase regulatory-like domain-containing protein</fullName>
    </recommendedName>
</protein>
<dbReference type="Gene3D" id="2.60.40.1120">
    <property type="entry name" value="Carboxypeptidase-like, regulatory domain"/>
    <property type="match status" value="1"/>
</dbReference>
<dbReference type="KEGG" id="abas:ACPOL_5271"/>
<name>A0A2Z5G5L6_9BACT</name>
<dbReference type="Pfam" id="PF13620">
    <property type="entry name" value="CarboxypepD_reg"/>
    <property type="match status" value="1"/>
</dbReference>
<gene>
    <name evidence="1" type="ORF">ACPOL_5271</name>
</gene>
<evidence type="ECO:0000313" key="2">
    <source>
        <dbReference type="Proteomes" id="UP000253606"/>
    </source>
</evidence>
<dbReference type="SUPFAM" id="SSF49452">
    <property type="entry name" value="Starch-binding domain-like"/>
    <property type="match status" value="1"/>
</dbReference>
<dbReference type="Proteomes" id="UP000253606">
    <property type="component" value="Chromosome"/>
</dbReference>
<dbReference type="GO" id="GO:0030246">
    <property type="term" value="F:carbohydrate binding"/>
    <property type="evidence" value="ECO:0007669"/>
    <property type="project" value="InterPro"/>
</dbReference>